<sequence length="300" mass="31761">MPCEPPCEDGFFYLAHSSGCVKLADTLYVSDVEMGAPYYTTIKSAVSEVPEGEGSPTLILVTNSYIEGSATIGSGKKVIIAGGNVRARAELSSSDAGATLRVRQGAEVHLVRVTVTNRGNDGDGGGDAVNIKDYASRLYVDKSLLRSREEGYGIEAHDASEVKVWSSFLWGAKGGVRASETAAIETRYSTVAGGGDGVAWSCGSWSPEIDLIRSIAYSTTPSTGWGWCQPQLSPGLWVTEGLDMGFPEWFANYGMQDLHAVGAPPPEDHLVDRADGDPLCDIDGDPIPEFGGYPGADQVL</sequence>
<evidence type="ECO:0000313" key="2">
    <source>
        <dbReference type="Proteomes" id="UP000237968"/>
    </source>
</evidence>
<reference evidence="1 2" key="1">
    <citation type="submission" date="2018-03" db="EMBL/GenBank/DDBJ databases">
        <title>Draft Genome Sequences of the Obligatory Marine Myxobacteria Enhygromyxa salina SWB005.</title>
        <authorList>
            <person name="Poehlein A."/>
            <person name="Moghaddam J.A."/>
            <person name="Harms H."/>
            <person name="Alanjari M."/>
            <person name="Koenig G.M."/>
            <person name="Daniel R."/>
            <person name="Schaeberle T.F."/>
        </authorList>
    </citation>
    <scope>NUCLEOTIDE SEQUENCE [LARGE SCALE GENOMIC DNA]</scope>
    <source>
        <strain evidence="1 2">SWB005</strain>
    </source>
</reference>
<dbReference type="SUPFAM" id="SSF51126">
    <property type="entry name" value="Pectin lyase-like"/>
    <property type="match status" value="1"/>
</dbReference>
<accession>A0A2S9YBG1</accession>
<keyword evidence="2" id="KW-1185">Reference proteome</keyword>
<dbReference type="EMBL" id="PVNK01000121">
    <property type="protein sequence ID" value="PRQ02351.1"/>
    <property type="molecule type" value="Genomic_DNA"/>
</dbReference>
<gene>
    <name evidence="1" type="ORF">ENSA5_23680</name>
</gene>
<protein>
    <submittedName>
        <fullName evidence="1">Uncharacterized protein</fullName>
    </submittedName>
</protein>
<dbReference type="InterPro" id="IPR011050">
    <property type="entry name" value="Pectin_lyase_fold/virulence"/>
</dbReference>
<name>A0A2S9YBG1_9BACT</name>
<evidence type="ECO:0000313" key="1">
    <source>
        <dbReference type="EMBL" id="PRQ02351.1"/>
    </source>
</evidence>
<dbReference type="AlphaFoldDB" id="A0A2S9YBG1"/>
<proteinExistence type="predicted"/>
<organism evidence="1 2">
    <name type="scientific">Enhygromyxa salina</name>
    <dbReference type="NCBI Taxonomy" id="215803"/>
    <lineage>
        <taxon>Bacteria</taxon>
        <taxon>Pseudomonadati</taxon>
        <taxon>Myxococcota</taxon>
        <taxon>Polyangia</taxon>
        <taxon>Nannocystales</taxon>
        <taxon>Nannocystaceae</taxon>
        <taxon>Enhygromyxa</taxon>
    </lineage>
</organism>
<comment type="caution">
    <text evidence="1">The sequence shown here is derived from an EMBL/GenBank/DDBJ whole genome shotgun (WGS) entry which is preliminary data.</text>
</comment>
<dbReference type="Proteomes" id="UP000237968">
    <property type="component" value="Unassembled WGS sequence"/>
</dbReference>